<dbReference type="AlphaFoldDB" id="A0AAV5X0C3"/>
<evidence type="ECO:0000256" key="1">
    <source>
        <dbReference type="SAM" id="MobiDB-lite"/>
    </source>
</evidence>
<feature type="non-terminal residue" evidence="2">
    <location>
        <position position="1"/>
    </location>
</feature>
<evidence type="ECO:0000313" key="3">
    <source>
        <dbReference type="Proteomes" id="UP001432322"/>
    </source>
</evidence>
<protein>
    <submittedName>
        <fullName evidence="2">Uncharacterized protein</fullName>
    </submittedName>
</protein>
<sequence length="140" mass="15526">ENFVVQHAMALALGQTDNSDIPEPLDELPERLSAIEATPRLRISRSHSTPSIKLSDTSSDSARESIVDPDVELEINTSPKQERSQSLPHTKTELLKRNKNEIQPLTPLSEVCVSTASIQLSIADSLCGDITVKWRKARER</sequence>
<comment type="caution">
    <text evidence="2">The sequence shown here is derived from an EMBL/GenBank/DDBJ whole genome shotgun (WGS) entry which is preliminary data.</text>
</comment>
<dbReference type="EMBL" id="BTSY01000007">
    <property type="protein sequence ID" value="GMT36876.1"/>
    <property type="molecule type" value="Genomic_DNA"/>
</dbReference>
<feature type="compositionally biased region" description="Polar residues" evidence="1">
    <location>
        <begin position="46"/>
        <end position="60"/>
    </location>
</feature>
<name>A0AAV5X0C3_9BILA</name>
<feature type="compositionally biased region" description="Polar residues" evidence="1">
    <location>
        <begin position="75"/>
        <end position="89"/>
    </location>
</feature>
<gene>
    <name evidence="2" type="ORF">PFISCL1PPCAC_28173</name>
</gene>
<feature type="non-terminal residue" evidence="2">
    <location>
        <position position="140"/>
    </location>
</feature>
<proteinExistence type="predicted"/>
<keyword evidence="3" id="KW-1185">Reference proteome</keyword>
<organism evidence="2 3">
    <name type="scientific">Pristionchus fissidentatus</name>
    <dbReference type="NCBI Taxonomy" id="1538716"/>
    <lineage>
        <taxon>Eukaryota</taxon>
        <taxon>Metazoa</taxon>
        <taxon>Ecdysozoa</taxon>
        <taxon>Nematoda</taxon>
        <taxon>Chromadorea</taxon>
        <taxon>Rhabditida</taxon>
        <taxon>Rhabditina</taxon>
        <taxon>Diplogasteromorpha</taxon>
        <taxon>Diplogasteroidea</taxon>
        <taxon>Neodiplogasteridae</taxon>
        <taxon>Pristionchus</taxon>
    </lineage>
</organism>
<reference evidence="2" key="1">
    <citation type="submission" date="2023-10" db="EMBL/GenBank/DDBJ databases">
        <title>Genome assembly of Pristionchus species.</title>
        <authorList>
            <person name="Yoshida K."/>
            <person name="Sommer R.J."/>
        </authorList>
    </citation>
    <scope>NUCLEOTIDE SEQUENCE</scope>
    <source>
        <strain evidence="2">RS5133</strain>
    </source>
</reference>
<feature type="region of interest" description="Disordered" evidence="1">
    <location>
        <begin position="39"/>
        <end position="100"/>
    </location>
</feature>
<evidence type="ECO:0000313" key="2">
    <source>
        <dbReference type="EMBL" id="GMT36876.1"/>
    </source>
</evidence>
<accession>A0AAV5X0C3</accession>
<feature type="compositionally biased region" description="Basic and acidic residues" evidence="1">
    <location>
        <begin position="90"/>
        <end position="100"/>
    </location>
</feature>
<dbReference type="Proteomes" id="UP001432322">
    <property type="component" value="Unassembled WGS sequence"/>
</dbReference>